<sequence>MKKKVLILFGIPVLILAAVYIYISQYYYSSIDGALIELDRKWEGEILFPQMDVSQFAYLIDKIHKSEHLQPNFRYL</sequence>
<keyword evidence="1" id="KW-0472">Membrane</keyword>
<dbReference type="EMBL" id="JBJHQH010000003">
    <property type="protein sequence ID" value="MFK9090806.1"/>
    <property type="molecule type" value="Genomic_DNA"/>
</dbReference>
<evidence type="ECO:0000313" key="2">
    <source>
        <dbReference type="EMBL" id="MFK9090806.1"/>
    </source>
</evidence>
<reference evidence="2 3" key="1">
    <citation type="submission" date="2024-11" db="EMBL/GenBank/DDBJ databases">
        <authorList>
            <person name="Lucas J.A."/>
        </authorList>
    </citation>
    <scope>NUCLEOTIDE SEQUENCE [LARGE SCALE GENOMIC DNA]</scope>
    <source>
        <strain evidence="2 3">Z 5.4</strain>
    </source>
</reference>
<evidence type="ECO:0000313" key="3">
    <source>
        <dbReference type="Proteomes" id="UP001623041"/>
    </source>
</evidence>
<evidence type="ECO:0000256" key="1">
    <source>
        <dbReference type="SAM" id="Phobius"/>
    </source>
</evidence>
<name>A0ABW8RBK0_9BACI</name>
<comment type="caution">
    <text evidence="2">The sequence shown here is derived from an EMBL/GenBank/DDBJ whole genome shotgun (WGS) entry which is preliminary data.</text>
</comment>
<protein>
    <submittedName>
        <fullName evidence="2">Uncharacterized protein</fullName>
    </submittedName>
</protein>
<keyword evidence="3" id="KW-1185">Reference proteome</keyword>
<keyword evidence="1" id="KW-1133">Transmembrane helix</keyword>
<accession>A0ABW8RBK0</accession>
<proteinExistence type="predicted"/>
<keyword evidence="1" id="KW-0812">Transmembrane</keyword>
<gene>
    <name evidence="2" type="ORF">ACJEBI_04840</name>
</gene>
<feature type="transmembrane region" description="Helical" evidence="1">
    <location>
        <begin position="5"/>
        <end position="23"/>
    </location>
</feature>
<organism evidence="2 3">
    <name type="scientific">Bacillus salipaludis</name>
    <dbReference type="NCBI Taxonomy" id="2547811"/>
    <lineage>
        <taxon>Bacteria</taxon>
        <taxon>Bacillati</taxon>
        <taxon>Bacillota</taxon>
        <taxon>Bacilli</taxon>
        <taxon>Bacillales</taxon>
        <taxon>Bacillaceae</taxon>
        <taxon>Bacillus</taxon>
    </lineage>
</organism>
<dbReference type="Proteomes" id="UP001623041">
    <property type="component" value="Unassembled WGS sequence"/>
</dbReference>
<dbReference type="RefSeq" id="WP_406579499.1">
    <property type="nucleotide sequence ID" value="NZ_JBJHQH010000003.1"/>
</dbReference>